<accession>A0ABR3FLK6</accession>
<organism evidence="1 2">
    <name type="scientific">Marasmius crinis-equi</name>
    <dbReference type="NCBI Taxonomy" id="585013"/>
    <lineage>
        <taxon>Eukaryota</taxon>
        <taxon>Fungi</taxon>
        <taxon>Dikarya</taxon>
        <taxon>Basidiomycota</taxon>
        <taxon>Agaricomycotina</taxon>
        <taxon>Agaricomycetes</taxon>
        <taxon>Agaricomycetidae</taxon>
        <taxon>Agaricales</taxon>
        <taxon>Marasmiineae</taxon>
        <taxon>Marasmiaceae</taxon>
        <taxon>Marasmius</taxon>
    </lineage>
</organism>
<name>A0ABR3FLK6_9AGAR</name>
<proteinExistence type="predicted"/>
<dbReference type="EMBL" id="JBAHYK010000232">
    <property type="protein sequence ID" value="KAL0576306.1"/>
    <property type="molecule type" value="Genomic_DNA"/>
</dbReference>
<comment type="caution">
    <text evidence="1">The sequence shown here is derived from an EMBL/GenBank/DDBJ whole genome shotgun (WGS) entry which is preliminary data.</text>
</comment>
<protein>
    <recommendedName>
        <fullName evidence="3">F-box domain-containing protein</fullName>
    </recommendedName>
</protein>
<evidence type="ECO:0000313" key="1">
    <source>
        <dbReference type="EMBL" id="KAL0576306.1"/>
    </source>
</evidence>
<evidence type="ECO:0008006" key="3">
    <source>
        <dbReference type="Google" id="ProtNLM"/>
    </source>
</evidence>
<reference evidence="1 2" key="1">
    <citation type="submission" date="2024-02" db="EMBL/GenBank/DDBJ databases">
        <title>A draft genome for the cacao thread blight pathogen Marasmius crinis-equi.</title>
        <authorList>
            <person name="Cohen S.P."/>
            <person name="Baruah I.K."/>
            <person name="Amoako-Attah I."/>
            <person name="Bukari Y."/>
            <person name="Meinhardt L.W."/>
            <person name="Bailey B.A."/>
        </authorList>
    </citation>
    <scope>NUCLEOTIDE SEQUENCE [LARGE SCALE GENOMIC DNA]</scope>
    <source>
        <strain evidence="1 2">GH-76</strain>
    </source>
</reference>
<sequence length="371" mass="42368">MLPIELWENIIEYCQHDTPSLSSCALVCKAWLPKSRQLLFSRHTVELYASNTQAFCDLPHTLKFYVAAIDLSGHSFTQPNGDQNGDGLIRLSQAVLDECTNLRSLTLYHAETVLSLFTRSPITSTLTTLHLRGHVKGPIRRLSVEAGIILDLVGNCTVLEDLSMYYRTPRRYISPGDTVEPVDSAAIERKKTTLRFLRKLDFHLVWSVFMPWFLIPGILRFPSVERLEISLGYLRQGDQTSLLPLLQPYLELFSPSLKELILRLDSGWDSIPGKVRLSLLSLGAHWYPPSALNVSRFKALRSFLFRVEGEILPVHFRTLCDIVRSTREGESESNPLTVILTVNNDNETVEPPDTEGVTWIFDEWYYEDHYK</sequence>
<dbReference type="CDD" id="cd09917">
    <property type="entry name" value="F-box_SF"/>
    <property type="match status" value="1"/>
</dbReference>
<keyword evidence="2" id="KW-1185">Reference proteome</keyword>
<dbReference type="Proteomes" id="UP001465976">
    <property type="component" value="Unassembled WGS sequence"/>
</dbReference>
<evidence type="ECO:0000313" key="2">
    <source>
        <dbReference type="Proteomes" id="UP001465976"/>
    </source>
</evidence>
<gene>
    <name evidence="1" type="ORF">V5O48_005682</name>
</gene>
<dbReference type="SUPFAM" id="SSF81383">
    <property type="entry name" value="F-box domain"/>
    <property type="match status" value="1"/>
</dbReference>
<dbReference type="InterPro" id="IPR036047">
    <property type="entry name" value="F-box-like_dom_sf"/>
</dbReference>